<evidence type="ECO:0000259" key="1">
    <source>
        <dbReference type="Pfam" id="PF08929"/>
    </source>
</evidence>
<feature type="domain" description="PoNi C-terminal" evidence="1">
    <location>
        <begin position="80"/>
        <end position="179"/>
    </location>
</feature>
<dbReference type="Pfam" id="PF08929">
    <property type="entry name" value="PoNi_C"/>
    <property type="match status" value="1"/>
</dbReference>
<dbReference type="Gene3D" id="1.10.3920.10">
    <property type="entry name" value="PA2201 C-terminal domain-like"/>
    <property type="match status" value="1"/>
</dbReference>
<dbReference type="SUPFAM" id="SSF140731">
    <property type="entry name" value="PA2201 C-terminal domain-like"/>
    <property type="match status" value="1"/>
</dbReference>
<reference evidence="2" key="1">
    <citation type="journal article" date="2021" name="PeerJ">
        <title>Extensive microbial diversity within the chicken gut microbiome revealed by metagenomics and culture.</title>
        <authorList>
            <person name="Gilroy R."/>
            <person name="Ravi A."/>
            <person name="Getino M."/>
            <person name="Pursley I."/>
            <person name="Horton D.L."/>
            <person name="Alikhan N.F."/>
            <person name="Baker D."/>
            <person name="Gharbi K."/>
            <person name="Hall N."/>
            <person name="Watson M."/>
            <person name="Adriaenssens E.M."/>
            <person name="Foster-Nyarko E."/>
            <person name="Jarju S."/>
            <person name="Secka A."/>
            <person name="Antonio M."/>
            <person name="Oren A."/>
            <person name="Chaudhuri R.R."/>
            <person name="La Ragione R."/>
            <person name="Hildebrand F."/>
            <person name="Pallen M.J."/>
        </authorList>
    </citation>
    <scope>NUCLEOTIDE SEQUENCE</scope>
    <source>
        <strain evidence="2">ChiGjej1B1-98</strain>
    </source>
</reference>
<reference evidence="2" key="2">
    <citation type="submission" date="2021-04" db="EMBL/GenBank/DDBJ databases">
        <authorList>
            <person name="Gilroy R."/>
        </authorList>
    </citation>
    <scope>NUCLEOTIDE SEQUENCE</scope>
    <source>
        <strain evidence="2">ChiGjej1B1-98</strain>
    </source>
</reference>
<sequence length="193" mass="21239">MPIAELAAGLCDAWHDDLVISLRLQNVMIGADPNLRAVFRDRDIHRGAIDLAVVATSLGRADVAKAVLSHPSVAAMPARVLDALAVIHGVPRAMSESDDLSRAYEGWLKVASATRGRRQAAFERYVRRWRADNEKFRGLTPPDSEFFTGDWAFEAVVLAQSFRLDDAPVRDVPEYPVDLADHAREVGAPRLAD</sequence>
<dbReference type="InterPro" id="IPR028983">
    <property type="entry name" value="PA2201-like_C"/>
</dbReference>
<accession>A0A9D1Z0V7</accession>
<evidence type="ECO:0000313" key="3">
    <source>
        <dbReference type="Proteomes" id="UP000824005"/>
    </source>
</evidence>
<dbReference type="InterPro" id="IPR015025">
    <property type="entry name" value="PoNi_C"/>
</dbReference>
<organism evidence="2 3">
    <name type="scientific">Candidatus Agrococcus pullicola</name>
    <dbReference type="NCBI Taxonomy" id="2838429"/>
    <lineage>
        <taxon>Bacteria</taxon>
        <taxon>Bacillati</taxon>
        <taxon>Actinomycetota</taxon>
        <taxon>Actinomycetes</taxon>
        <taxon>Micrococcales</taxon>
        <taxon>Microbacteriaceae</taxon>
        <taxon>Agrococcus</taxon>
    </lineage>
</organism>
<protein>
    <submittedName>
        <fullName evidence="2">DUF1911 domain-containing protein</fullName>
    </submittedName>
</protein>
<dbReference type="EMBL" id="DXDC01000456">
    <property type="protein sequence ID" value="HIY67556.1"/>
    <property type="molecule type" value="Genomic_DNA"/>
</dbReference>
<proteinExistence type="predicted"/>
<dbReference type="AlphaFoldDB" id="A0A9D1Z0V7"/>
<feature type="non-terminal residue" evidence="2">
    <location>
        <position position="193"/>
    </location>
</feature>
<comment type="caution">
    <text evidence="2">The sequence shown here is derived from an EMBL/GenBank/DDBJ whole genome shotgun (WGS) entry which is preliminary data.</text>
</comment>
<gene>
    <name evidence="2" type="ORF">H9830_14925</name>
</gene>
<name>A0A9D1Z0V7_9MICO</name>
<dbReference type="Proteomes" id="UP000824005">
    <property type="component" value="Unassembled WGS sequence"/>
</dbReference>
<evidence type="ECO:0000313" key="2">
    <source>
        <dbReference type="EMBL" id="HIY67556.1"/>
    </source>
</evidence>